<gene>
    <name evidence="2" type="ORF">GCM10017566_20680</name>
</gene>
<dbReference type="Proteomes" id="UP000658656">
    <property type="component" value="Unassembled WGS sequence"/>
</dbReference>
<name>A0A8H9IR02_9PSEU</name>
<reference evidence="2" key="2">
    <citation type="submission" date="2020-09" db="EMBL/GenBank/DDBJ databases">
        <authorList>
            <person name="Sun Q."/>
            <person name="Zhou Y."/>
        </authorList>
    </citation>
    <scope>NUCLEOTIDE SEQUENCE</scope>
    <source>
        <strain evidence="2">CGMCC 4.7679</strain>
    </source>
</reference>
<reference evidence="2" key="1">
    <citation type="journal article" date="2014" name="Int. J. Syst. Evol. Microbiol.">
        <title>Complete genome sequence of Corynebacterium casei LMG S-19264T (=DSM 44701T), isolated from a smear-ripened cheese.</title>
        <authorList>
            <consortium name="US DOE Joint Genome Institute (JGI-PGF)"/>
            <person name="Walter F."/>
            <person name="Albersmeier A."/>
            <person name="Kalinowski J."/>
            <person name="Ruckert C."/>
        </authorList>
    </citation>
    <scope>NUCLEOTIDE SEQUENCE</scope>
    <source>
        <strain evidence="2">CGMCC 4.7679</strain>
    </source>
</reference>
<sequence length="219" mass="23123">MSYKNQPRDSSGRWTKGAGGVLTAGLLAGVVAFASSGDVVSSVGAGLDAATDSGGATEARTARARQSAKDGDEAEAWRRLGLKELKKDLRHRLRCAVQSFGQVQQFFVTHPCDDLEQQLFAVSDAGGNVIVGTVMWVRMPSGASADQLKRLEDTYGSGDVTPFGTEVLGLGGIKFTGHHYHSRSDGSLVVIAETEPGRGRPNDALLEEVAEVVDVLPPL</sequence>
<evidence type="ECO:0000313" key="2">
    <source>
        <dbReference type="EMBL" id="GHF47361.1"/>
    </source>
</evidence>
<comment type="caution">
    <text evidence="2">The sequence shown here is derived from an EMBL/GenBank/DDBJ whole genome shotgun (WGS) entry which is preliminary data.</text>
</comment>
<dbReference type="OrthoDB" id="3470137at2"/>
<protein>
    <submittedName>
        <fullName evidence="2">Uncharacterized protein</fullName>
    </submittedName>
</protein>
<dbReference type="EMBL" id="BNAV01000002">
    <property type="protein sequence ID" value="GHF47361.1"/>
    <property type="molecule type" value="Genomic_DNA"/>
</dbReference>
<feature type="region of interest" description="Disordered" evidence="1">
    <location>
        <begin position="50"/>
        <end position="70"/>
    </location>
</feature>
<keyword evidence="3" id="KW-1185">Reference proteome</keyword>
<organism evidence="2 3">
    <name type="scientific">Amycolatopsis bartoniae</name>
    <dbReference type="NCBI Taxonomy" id="941986"/>
    <lineage>
        <taxon>Bacteria</taxon>
        <taxon>Bacillati</taxon>
        <taxon>Actinomycetota</taxon>
        <taxon>Actinomycetes</taxon>
        <taxon>Pseudonocardiales</taxon>
        <taxon>Pseudonocardiaceae</taxon>
        <taxon>Amycolatopsis</taxon>
    </lineage>
</organism>
<evidence type="ECO:0000256" key="1">
    <source>
        <dbReference type="SAM" id="MobiDB-lite"/>
    </source>
</evidence>
<dbReference type="AlphaFoldDB" id="A0A8H9IR02"/>
<evidence type="ECO:0000313" key="3">
    <source>
        <dbReference type="Proteomes" id="UP000658656"/>
    </source>
</evidence>
<proteinExistence type="predicted"/>
<accession>A0A8H9IR02</accession>